<feature type="compositionally biased region" description="Low complexity" evidence="1">
    <location>
        <begin position="14"/>
        <end position="26"/>
    </location>
</feature>
<evidence type="ECO:0000313" key="2">
    <source>
        <dbReference type="Proteomes" id="UP000694844"/>
    </source>
</evidence>
<feature type="region of interest" description="Disordered" evidence="1">
    <location>
        <begin position="1"/>
        <end position="26"/>
    </location>
</feature>
<protein>
    <submittedName>
        <fullName evidence="3">Uncharacterized protein LOC111111101 isoform X2</fullName>
    </submittedName>
</protein>
<reference evidence="3" key="1">
    <citation type="submission" date="2025-08" db="UniProtKB">
        <authorList>
            <consortium name="RefSeq"/>
        </authorList>
    </citation>
    <scope>IDENTIFICATION</scope>
    <source>
        <tissue evidence="3">Whole sample</tissue>
    </source>
</reference>
<keyword evidence="2" id="KW-1185">Reference proteome</keyword>
<proteinExistence type="predicted"/>
<dbReference type="RefSeq" id="XP_022303587.1">
    <property type="nucleotide sequence ID" value="XM_022447879.1"/>
</dbReference>
<name>A0A8B8BJR2_CRAVI</name>
<dbReference type="Proteomes" id="UP000694844">
    <property type="component" value="Chromosome 9"/>
</dbReference>
<accession>A0A8B8BJR2</accession>
<sequence>MNGISYTGTGNDNSTGVEITSSTSSGSSWTADVIWYCIMIPVVEVLLQEMPVIMEFVFKKVHEMPLPCGETCTAVGKKEQSCTPMDNTCVHDETMEKTETGDANDGAKYKQRKYFIVDTKDHEMIDR</sequence>
<feature type="compositionally biased region" description="Polar residues" evidence="1">
    <location>
        <begin position="1"/>
        <end position="13"/>
    </location>
</feature>
<dbReference type="AlphaFoldDB" id="A0A8B8BJR2"/>
<evidence type="ECO:0000256" key="1">
    <source>
        <dbReference type="SAM" id="MobiDB-lite"/>
    </source>
</evidence>
<dbReference type="GeneID" id="111111101"/>
<gene>
    <name evidence="3" type="primary">LOC111111101</name>
</gene>
<organism evidence="2 3">
    <name type="scientific">Crassostrea virginica</name>
    <name type="common">Eastern oyster</name>
    <dbReference type="NCBI Taxonomy" id="6565"/>
    <lineage>
        <taxon>Eukaryota</taxon>
        <taxon>Metazoa</taxon>
        <taxon>Spiralia</taxon>
        <taxon>Lophotrochozoa</taxon>
        <taxon>Mollusca</taxon>
        <taxon>Bivalvia</taxon>
        <taxon>Autobranchia</taxon>
        <taxon>Pteriomorphia</taxon>
        <taxon>Ostreida</taxon>
        <taxon>Ostreoidea</taxon>
        <taxon>Ostreidae</taxon>
        <taxon>Crassostrea</taxon>
    </lineage>
</organism>
<evidence type="ECO:0000313" key="3">
    <source>
        <dbReference type="RefSeq" id="XP_022303587.1"/>
    </source>
</evidence>